<dbReference type="RefSeq" id="WP_145732694.1">
    <property type="nucleotide sequence ID" value="NZ_VITR01000007.1"/>
</dbReference>
<dbReference type="AlphaFoldDB" id="A0A560H5V6"/>
<dbReference type="Proteomes" id="UP000315751">
    <property type="component" value="Unassembled WGS sequence"/>
</dbReference>
<evidence type="ECO:0000313" key="3">
    <source>
        <dbReference type="EMBL" id="TWB41658.1"/>
    </source>
</evidence>
<keyword evidence="4" id="KW-1185">Reference proteome</keyword>
<proteinExistence type="predicted"/>
<dbReference type="NCBIfam" id="TIGR02098">
    <property type="entry name" value="MJ0042_CXXC"/>
    <property type="match status" value="1"/>
</dbReference>
<dbReference type="EMBL" id="VITR01000007">
    <property type="protein sequence ID" value="TWB41658.1"/>
    <property type="molecule type" value="Genomic_DNA"/>
</dbReference>
<dbReference type="Pfam" id="PF13717">
    <property type="entry name" value="Zn_ribbon_4"/>
    <property type="match status" value="1"/>
</dbReference>
<name>A0A560H5V6_9PROT</name>
<gene>
    <name evidence="3" type="ORF">FBZ90_10729</name>
</gene>
<protein>
    <submittedName>
        <fullName evidence="3">Putative Zn finger-like uncharacterized protein</fullName>
    </submittedName>
</protein>
<dbReference type="InterPro" id="IPR011723">
    <property type="entry name" value="Znf/thioredoxin_put"/>
</dbReference>
<sequence length="259" mass="28116">MITTCPSCATRFRVDDALLGRGRRVRCSACGSVWHQVPESAGRPIAPADDDGDDWMSPRPSSSSFADLAAAMERETAYDTLTMAEEEAAPAPMSLGRLRPAGGSVLPDPEEKPRRLFAVLRWGALAAVIIGGVTGLVVERDDVVDAWPAAARLYDTFGFGVEPPGAGLEMVDSKTEFRDVEGTSMLFIDITVQNKSDRQRVVPDLMASALGADGKPFQRWRMQPKARRLFPGEKTVYHGNIVEKGGQATKILPEFVLPN</sequence>
<evidence type="ECO:0000313" key="4">
    <source>
        <dbReference type="Proteomes" id="UP000315751"/>
    </source>
</evidence>
<organism evidence="3 4">
    <name type="scientific">Nitrospirillum amazonense</name>
    <dbReference type="NCBI Taxonomy" id="28077"/>
    <lineage>
        <taxon>Bacteria</taxon>
        <taxon>Pseudomonadati</taxon>
        <taxon>Pseudomonadota</taxon>
        <taxon>Alphaproteobacteria</taxon>
        <taxon>Rhodospirillales</taxon>
        <taxon>Azospirillaceae</taxon>
        <taxon>Nitrospirillum</taxon>
    </lineage>
</organism>
<feature type="region of interest" description="Disordered" evidence="1">
    <location>
        <begin position="40"/>
        <end position="62"/>
    </location>
</feature>
<dbReference type="OrthoDB" id="7159357at2"/>
<evidence type="ECO:0000256" key="1">
    <source>
        <dbReference type="SAM" id="MobiDB-lite"/>
    </source>
</evidence>
<feature type="domain" description="Zinc finger/thioredoxin putative" evidence="2">
    <location>
        <begin position="1"/>
        <end position="34"/>
    </location>
</feature>
<reference evidence="3 4" key="1">
    <citation type="submission" date="2019-06" db="EMBL/GenBank/DDBJ databases">
        <title>Genomic Encyclopedia of Type Strains, Phase IV (KMG-V): Genome sequencing to study the core and pangenomes of soil and plant-associated prokaryotes.</title>
        <authorList>
            <person name="Whitman W."/>
        </authorList>
    </citation>
    <scope>NUCLEOTIDE SEQUENCE [LARGE SCALE GENOMIC DNA]</scope>
    <source>
        <strain evidence="3 4">BR 11622</strain>
    </source>
</reference>
<comment type="caution">
    <text evidence="3">The sequence shown here is derived from an EMBL/GenBank/DDBJ whole genome shotgun (WGS) entry which is preliminary data.</text>
</comment>
<accession>A0A560H5V6</accession>
<evidence type="ECO:0000259" key="2">
    <source>
        <dbReference type="Pfam" id="PF13717"/>
    </source>
</evidence>